<comment type="caution">
    <text evidence="1">The sequence shown here is derived from an EMBL/GenBank/DDBJ whole genome shotgun (WGS) entry which is preliminary data.</text>
</comment>
<name>A0A1Q8C2J6_9PSEU</name>
<dbReference type="RefSeq" id="WP_075129979.1">
    <property type="nucleotide sequence ID" value="NZ_MSIE01000095.1"/>
</dbReference>
<protein>
    <submittedName>
        <fullName evidence="1">Uncharacterized protein</fullName>
    </submittedName>
</protein>
<evidence type="ECO:0000313" key="2">
    <source>
        <dbReference type="Proteomes" id="UP000185596"/>
    </source>
</evidence>
<organism evidence="1 2">
    <name type="scientific">Actinophytocola xanthii</name>
    <dbReference type="NCBI Taxonomy" id="1912961"/>
    <lineage>
        <taxon>Bacteria</taxon>
        <taxon>Bacillati</taxon>
        <taxon>Actinomycetota</taxon>
        <taxon>Actinomycetes</taxon>
        <taxon>Pseudonocardiales</taxon>
        <taxon>Pseudonocardiaceae</taxon>
    </lineage>
</organism>
<dbReference type="AlphaFoldDB" id="A0A1Q8C2J6"/>
<gene>
    <name evidence="1" type="ORF">BU204_34315</name>
</gene>
<proteinExistence type="predicted"/>
<sequence>MYAVAPHYRNGRLTPTGMLAACRLLYAGFDRYEIEIRGALAREARAILALGEYPRTQTGTDQSAA</sequence>
<accession>A0A1Q8C2J6</accession>
<keyword evidence="2" id="KW-1185">Reference proteome</keyword>
<dbReference type="EMBL" id="MSIE01000095">
    <property type="protein sequence ID" value="OLF08569.1"/>
    <property type="molecule type" value="Genomic_DNA"/>
</dbReference>
<evidence type="ECO:0000313" key="1">
    <source>
        <dbReference type="EMBL" id="OLF08569.1"/>
    </source>
</evidence>
<reference evidence="1 2" key="1">
    <citation type="submission" date="2016-12" db="EMBL/GenBank/DDBJ databases">
        <title>The draft genome sequence of Actinophytocola sp. 11-183.</title>
        <authorList>
            <person name="Wang W."/>
            <person name="Yuan L."/>
        </authorList>
    </citation>
    <scope>NUCLEOTIDE SEQUENCE [LARGE SCALE GENOMIC DNA]</scope>
    <source>
        <strain evidence="1 2">11-183</strain>
    </source>
</reference>
<dbReference type="Proteomes" id="UP000185596">
    <property type="component" value="Unassembled WGS sequence"/>
</dbReference>
<dbReference type="STRING" id="1912961.BU204_34315"/>